<keyword evidence="4 12" id="KW-0808">Transferase</keyword>
<dbReference type="CDD" id="cd04472">
    <property type="entry name" value="S1_PNPase"/>
    <property type="match status" value="1"/>
</dbReference>
<dbReference type="EMBL" id="JALHLG010000053">
    <property type="protein sequence ID" value="MCJ2188918.1"/>
    <property type="molecule type" value="Genomic_DNA"/>
</dbReference>
<dbReference type="Pfam" id="PF03726">
    <property type="entry name" value="PNPase"/>
    <property type="match status" value="1"/>
</dbReference>
<dbReference type="InterPro" id="IPR004088">
    <property type="entry name" value="KH_dom_type_1"/>
</dbReference>
<gene>
    <name evidence="12" type="primary">pnp</name>
    <name evidence="12" type="ORF">MTR66_19130</name>
</gene>
<dbReference type="Proteomes" id="UP001202281">
    <property type="component" value="Unassembled WGS sequence"/>
</dbReference>
<evidence type="ECO:0000256" key="5">
    <source>
        <dbReference type="ARBA" id="ARBA00022695"/>
    </source>
</evidence>
<dbReference type="InterPro" id="IPR012162">
    <property type="entry name" value="PNPase"/>
</dbReference>
<feature type="non-terminal residue" evidence="12">
    <location>
        <position position="722"/>
    </location>
</feature>
<dbReference type="NCBIfam" id="NF008805">
    <property type="entry name" value="PRK11824.1"/>
    <property type="match status" value="1"/>
</dbReference>
<comment type="similarity">
    <text evidence="1">Belongs to the polyribonucleotide nucleotidyltransferase family.</text>
</comment>
<dbReference type="CDD" id="cd11364">
    <property type="entry name" value="RNase_PH_PNPase_2"/>
    <property type="match status" value="1"/>
</dbReference>
<dbReference type="SUPFAM" id="SSF54211">
    <property type="entry name" value="Ribosomal protein S5 domain 2-like"/>
    <property type="match status" value="2"/>
</dbReference>
<dbReference type="Pfam" id="PF03725">
    <property type="entry name" value="RNase_PH_C"/>
    <property type="match status" value="2"/>
</dbReference>
<dbReference type="Pfam" id="PF00575">
    <property type="entry name" value="S1"/>
    <property type="match status" value="1"/>
</dbReference>
<dbReference type="GO" id="GO:0004654">
    <property type="term" value="F:polyribonucleotide nucleotidyltransferase activity"/>
    <property type="evidence" value="ECO:0007669"/>
    <property type="project" value="UniProtKB-EC"/>
</dbReference>
<dbReference type="PROSITE" id="PS50084">
    <property type="entry name" value="KH_TYPE_1"/>
    <property type="match status" value="1"/>
</dbReference>
<accession>A0ABT0BVG1</accession>
<dbReference type="SMART" id="SM00316">
    <property type="entry name" value="S1"/>
    <property type="match status" value="1"/>
</dbReference>
<dbReference type="PANTHER" id="PTHR11252">
    <property type="entry name" value="POLYRIBONUCLEOTIDE NUCLEOTIDYLTRANSFERASE"/>
    <property type="match status" value="1"/>
</dbReference>
<dbReference type="Gene3D" id="2.40.50.140">
    <property type="entry name" value="Nucleic acid-binding proteins"/>
    <property type="match status" value="1"/>
</dbReference>
<feature type="compositionally biased region" description="Basic and acidic residues" evidence="10">
    <location>
        <begin position="702"/>
        <end position="722"/>
    </location>
</feature>
<dbReference type="SUPFAM" id="SSF54791">
    <property type="entry name" value="Eukaryotic type KH-domain (KH-domain type I)"/>
    <property type="match status" value="1"/>
</dbReference>
<dbReference type="InterPro" id="IPR015848">
    <property type="entry name" value="PNPase_PH_RNA-bd_bac/org-type"/>
</dbReference>
<dbReference type="InterPro" id="IPR020568">
    <property type="entry name" value="Ribosomal_Su5_D2-typ_SF"/>
</dbReference>
<dbReference type="SUPFAM" id="SSF46915">
    <property type="entry name" value="Polynucleotide phosphorylase/guanosine pentaphosphate synthase (PNPase/GPSI), domain 3"/>
    <property type="match status" value="1"/>
</dbReference>
<dbReference type="HAMAP" id="MF_01595">
    <property type="entry name" value="PNPase"/>
    <property type="match status" value="1"/>
</dbReference>
<evidence type="ECO:0000256" key="10">
    <source>
        <dbReference type="SAM" id="MobiDB-lite"/>
    </source>
</evidence>
<dbReference type="CDD" id="cd11363">
    <property type="entry name" value="RNase_PH_PNPase_1"/>
    <property type="match status" value="1"/>
</dbReference>
<dbReference type="Pfam" id="PF01138">
    <property type="entry name" value="RNase_PH"/>
    <property type="match status" value="2"/>
</dbReference>
<dbReference type="InterPro" id="IPR036345">
    <property type="entry name" value="ExoRNase_PH_dom2_sf"/>
</dbReference>
<feature type="domain" description="S1 motif" evidence="11">
    <location>
        <begin position="622"/>
        <end position="690"/>
    </location>
</feature>
<dbReference type="InterPro" id="IPR003029">
    <property type="entry name" value="S1_domain"/>
</dbReference>
<sequence length="722" mass="78191">MFDVKTVSMEWGGKTLTLETGRVARQADGAVLATYGETVVLCAVTAAKSVKEGQDFFPLTVHYQEKFSSAGRIPGGFFKRERGATEKETLTSRLIDRPVRPLFPEGFYNEINCIAQVMSYDGETEPDIVAMIAASAALTISGVPFMGPIGACRVGFTDGEYTLNPKQSAALEEGRLDLVVAATGNAVMMVESEAKELTEDEMLGAVMFAHDECKKVVDLIIDLAEKAAKEPWEIDLSDNTADIKKKLKDVVGKDVAAAYKLTDKSARASALNDARAKAKEAFADAEPQTQMVAIKTMKKVEAEIVRGAILKDGSRIDGRKLDQVRPIDSMVGFLPRTHGSALFTRGETQAICTTTLGTKDAEQMIDGLDGLSYSPFMLHYNFPPYSVGEVGRFGAPGRREIGHGKLAWRALHPVLPSKEDFPYTIRILSDITESNGSSSMATICGGCLSMMDAGVPLERPVSGIAMGLILEGDEFAVLSDILGDEDHLGDMDFKVAGTENGITTMQMDIKIAGITKEIMGKALEQAKAGRAHILGEMQKALGSARTELSAHAPRIETIQIDKSKIRDIIGTGGKVIREIVAETGAKVDIDDEGVIKISSSDISQIEAAKAWIQGIVEEPEVGKIYNGKVVNIVDFGAFVNFMGGKDGLVHVSEMKNERVEKPTDVVSEGQEVKVKVLEIDNRGKVRLSMRVVDQETGEELEDTRPPREPREPRGDRGGDRRG</sequence>
<evidence type="ECO:0000256" key="2">
    <source>
        <dbReference type="ARBA" id="ARBA00012416"/>
    </source>
</evidence>
<feature type="region of interest" description="Disordered" evidence="10">
    <location>
        <begin position="690"/>
        <end position="722"/>
    </location>
</feature>
<dbReference type="CDD" id="cd02393">
    <property type="entry name" value="KH-I_PNPase"/>
    <property type="match status" value="1"/>
</dbReference>
<dbReference type="InterPro" id="IPR036456">
    <property type="entry name" value="PNPase_PH_RNA-bd_sf"/>
</dbReference>
<dbReference type="InterPro" id="IPR027408">
    <property type="entry name" value="PNPase/RNase_PH_dom_sf"/>
</dbReference>
<evidence type="ECO:0000313" key="12">
    <source>
        <dbReference type="EMBL" id="MCJ2188918.1"/>
    </source>
</evidence>
<dbReference type="RefSeq" id="WP_243923936.1">
    <property type="nucleotide sequence ID" value="NZ_JALHLG010000053.1"/>
</dbReference>
<dbReference type="InterPro" id="IPR015847">
    <property type="entry name" value="ExoRNase_PH_dom2"/>
</dbReference>
<evidence type="ECO:0000256" key="8">
    <source>
        <dbReference type="NCBIfam" id="TIGR03591"/>
    </source>
</evidence>
<dbReference type="SUPFAM" id="SSF55666">
    <property type="entry name" value="Ribonuclease PH domain 2-like"/>
    <property type="match status" value="2"/>
</dbReference>
<evidence type="ECO:0000256" key="7">
    <source>
        <dbReference type="ARBA" id="ARBA00022884"/>
    </source>
</evidence>
<dbReference type="Gene3D" id="3.30.1370.10">
    <property type="entry name" value="K Homology domain, type 1"/>
    <property type="match status" value="1"/>
</dbReference>
<dbReference type="Pfam" id="PF00013">
    <property type="entry name" value="KH_1"/>
    <property type="match status" value="1"/>
</dbReference>
<evidence type="ECO:0000259" key="11">
    <source>
        <dbReference type="PROSITE" id="PS50126"/>
    </source>
</evidence>
<evidence type="ECO:0000256" key="9">
    <source>
        <dbReference type="PROSITE-ProRule" id="PRU00117"/>
    </source>
</evidence>
<keyword evidence="7 9" id="KW-0694">RNA-binding</keyword>
<keyword evidence="5 12" id="KW-0548">Nucleotidyltransferase</keyword>
<keyword evidence="3" id="KW-0963">Cytoplasm</keyword>
<name>A0ABT0BVG1_9SPHN</name>
<dbReference type="SMART" id="SM00322">
    <property type="entry name" value="KH"/>
    <property type="match status" value="1"/>
</dbReference>
<reference evidence="12 13" key="1">
    <citation type="submission" date="2022-04" db="EMBL/GenBank/DDBJ databases">
        <title>Identification of a novel bacterium isolated from mangrove sediments.</title>
        <authorList>
            <person name="Pan X."/>
        </authorList>
    </citation>
    <scope>NUCLEOTIDE SEQUENCE [LARGE SCALE GENOMIC DNA]</scope>
    <source>
        <strain evidence="12 13">B2638</strain>
    </source>
</reference>
<dbReference type="EC" id="2.7.7.8" evidence="2 8"/>
<keyword evidence="13" id="KW-1185">Reference proteome</keyword>
<dbReference type="InterPro" id="IPR001247">
    <property type="entry name" value="ExoRNase_PH_dom1"/>
</dbReference>
<dbReference type="NCBIfam" id="TIGR03591">
    <property type="entry name" value="polynuc_phos"/>
    <property type="match status" value="1"/>
</dbReference>
<keyword evidence="6" id="KW-0460">Magnesium</keyword>
<dbReference type="InterPro" id="IPR004087">
    <property type="entry name" value="KH_dom"/>
</dbReference>
<comment type="caution">
    <text evidence="12">The sequence shown here is derived from an EMBL/GenBank/DDBJ whole genome shotgun (WGS) entry which is preliminary data.</text>
</comment>
<dbReference type="InterPro" id="IPR012340">
    <property type="entry name" value="NA-bd_OB-fold"/>
</dbReference>
<evidence type="ECO:0000313" key="13">
    <source>
        <dbReference type="Proteomes" id="UP001202281"/>
    </source>
</evidence>
<evidence type="ECO:0000256" key="4">
    <source>
        <dbReference type="ARBA" id="ARBA00022679"/>
    </source>
</evidence>
<dbReference type="PROSITE" id="PS50126">
    <property type="entry name" value="S1"/>
    <property type="match status" value="1"/>
</dbReference>
<dbReference type="SUPFAM" id="SSF50249">
    <property type="entry name" value="Nucleic acid-binding proteins"/>
    <property type="match status" value="1"/>
</dbReference>
<evidence type="ECO:0000256" key="3">
    <source>
        <dbReference type="ARBA" id="ARBA00022490"/>
    </source>
</evidence>
<evidence type="ECO:0000256" key="1">
    <source>
        <dbReference type="ARBA" id="ARBA00007404"/>
    </source>
</evidence>
<dbReference type="InterPro" id="IPR036612">
    <property type="entry name" value="KH_dom_type_1_sf"/>
</dbReference>
<evidence type="ECO:0000256" key="6">
    <source>
        <dbReference type="ARBA" id="ARBA00022842"/>
    </source>
</evidence>
<dbReference type="Gene3D" id="3.30.230.70">
    <property type="entry name" value="GHMP Kinase, N-terminal domain"/>
    <property type="match status" value="2"/>
</dbReference>
<protein>
    <recommendedName>
        <fullName evidence="2 8">Polyribonucleotide nucleotidyltransferase</fullName>
        <ecNumber evidence="2 8">2.7.7.8</ecNumber>
    </recommendedName>
</protein>
<proteinExistence type="inferred from homology"/>
<dbReference type="PIRSF" id="PIRSF005499">
    <property type="entry name" value="PNPase"/>
    <property type="match status" value="1"/>
</dbReference>
<organism evidence="12 13">
    <name type="scientific">Novosphingobium beihaiensis</name>
    <dbReference type="NCBI Taxonomy" id="2930389"/>
    <lineage>
        <taxon>Bacteria</taxon>
        <taxon>Pseudomonadati</taxon>
        <taxon>Pseudomonadota</taxon>
        <taxon>Alphaproteobacteria</taxon>
        <taxon>Sphingomonadales</taxon>
        <taxon>Sphingomonadaceae</taxon>
        <taxon>Novosphingobium</taxon>
    </lineage>
</organism>
<dbReference type="PANTHER" id="PTHR11252:SF0">
    <property type="entry name" value="POLYRIBONUCLEOTIDE NUCLEOTIDYLTRANSFERASE 1, MITOCHONDRIAL"/>
    <property type="match status" value="1"/>
</dbReference>